<dbReference type="Proteomes" id="UP000249146">
    <property type="component" value="Unassembled WGS sequence"/>
</dbReference>
<comment type="caution">
    <text evidence="2">The sequence shown here is derived from an EMBL/GenBank/DDBJ whole genome shotgun (WGS) entry which is preliminary data.</text>
</comment>
<name>A0A328EJU3_9CHLR</name>
<organism evidence="2 3">
    <name type="scientific">Dehalococcoides mccartyi</name>
    <dbReference type="NCBI Taxonomy" id="61435"/>
    <lineage>
        <taxon>Bacteria</taxon>
        <taxon>Bacillati</taxon>
        <taxon>Chloroflexota</taxon>
        <taxon>Dehalococcoidia</taxon>
        <taxon>Dehalococcoidales</taxon>
        <taxon>Dehalococcoidaceae</taxon>
        <taxon>Dehalococcoides</taxon>
    </lineage>
</organism>
<feature type="transmembrane region" description="Helical" evidence="1">
    <location>
        <begin position="6"/>
        <end position="28"/>
    </location>
</feature>
<sequence>MAGYWVTLDIMLSLLLKYFFAPLMLWILKTAPDPKSVKR</sequence>
<keyword evidence="1" id="KW-0472">Membrane</keyword>
<evidence type="ECO:0000313" key="3">
    <source>
        <dbReference type="Proteomes" id="UP000249146"/>
    </source>
</evidence>
<dbReference type="AlphaFoldDB" id="A0A328EJU3"/>
<gene>
    <name evidence="2" type="ORF">C1G87_1481</name>
</gene>
<dbReference type="EMBL" id="QGLC01000018">
    <property type="protein sequence ID" value="RAL68995.1"/>
    <property type="molecule type" value="Genomic_DNA"/>
</dbReference>
<evidence type="ECO:0000313" key="2">
    <source>
        <dbReference type="EMBL" id="RAL68995.1"/>
    </source>
</evidence>
<proteinExistence type="predicted"/>
<keyword evidence="1" id="KW-0812">Transmembrane</keyword>
<keyword evidence="1" id="KW-1133">Transmembrane helix</keyword>
<accession>A0A328EJU3</accession>
<protein>
    <submittedName>
        <fullName evidence="2">Uncharacterized protein</fullName>
    </submittedName>
</protein>
<reference evidence="2 3" key="1">
    <citation type="submission" date="2018-05" db="EMBL/GenBank/DDBJ databases">
        <title>Draft genome sequences of Dehalococcoides mccartyi strains RC and KS.</title>
        <authorList>
            <person name="Higgins S.A."/>
            <person name="Padilla-Crespo E."/>
            <person name="Loeffler F.E."/>
        </authorList>
    </citation>
    <scope>NUCLEOTIDE SEQUENCE [LARGE SCALE GENOMIC DNA]</scope>
    <source>
        <strain evidence="2 3">RC</strain>
    </source>
</reference>
<evidence type="ECO:0000256" key="1">
    <source>
        <dbReference type="SAM" id="Phobius"/>
    </source>
</evidence>